<feature type="region of interest" description="Disordered" evidence="1">
    <location>
        <begin position="1"/>
        <end position="52"/>
    </location>
</feature>
<comment type="caution">
    <text evidence="2">The sequence shown here is derived from an EMBL/GenBank/DDBJ whole genome shotgun (WGS) entry which is preliminary data.</text>
</comment>
<reference evidence="3" key="1">
    <citation type="journal article" date="2019" name="Int. J. Syst. Evol. Microbiol.">
        <title>The Global Catalogue of Microorganisms (GCM) 10K type strain sequencing project: providing services to taxonomists for standard genome sequencing and annotation.</title>
        <authorList>
            <consortium name="The Broad Institute Genomics Platform"/>
            <consortium name="The Broad Institute Genome Sequencing Center for Infectious Disease"/>
            <person name="Wu L."/>
            <person name="Ma J."/>
        </authorList>
    </citation>
    <scope>NUCLEOTIDE SEQUENCE [LARGE SCALE GENOMIC DNA]</scope>
    <source>
        <strain evidence="3">JCM 17983</strain>
    </source>
</reference>
<protein>
    <submittedName>
        <fullName evidence="2">Uncharacterized protein</fullName>
    </submittedName>
</protein>
<dbReference type="Proteomes" id="UP001500457">
    <property type="component" value="Unassembled WGS sequence"/>
</dbReference>
<accession>A0ABP9FEC7</accession>
<evidence type="ECO:0000313" key="2">
    <source>
        <dbReference type="EMBL" id="GAA4894320.1"/>
    </source>
</evidence>
<name>A0ABP9FEC7_9PSEU</name>
<evidence type="ECO:0000313" key="3">
    <source>
        <dbReference type="Proteomes" id="UP001500457"/>
    </source>
</evidence>
<keyword evidence="3" id="KW-1185">Reference proteome</keyword>
<proteinExistence type="predicted"/>
<gene>
    <name evidence="2" type="ORF">GCM10023203_55700</name>
</gene>
<organism evidence="2 3">
    <name type="scientific">Actinomycetospora straminea</name>
    <dbReference type="NCBI Taxonomy" id="663607"/>
    <lineage>
        <taxon>Bacteria</taxon>
        <taxon>Bacillati</taxon>
        <taxon>Actinomycetota</taxon>
        <taxon>Actinomycetes</taxon>
        <taxon>Pseudonocardiales</taxon>
        <taxon>Pseudonocardiaceae</taxon>
        <taxon>Actinomycetospora</taxon>
    </lineage>
</organism>
<dbReference type="EMBL" id="BAABHQ010000025">
    <property type="protein sequence ID" value="GAA4894320.1"/>
    <property type="molecule type" value="Genomic_DNA"/>
</dbReference>
<feature type="compositionally biased region" description="Basic and acidic residues" evidence="1">
    <location>
        <begin position="27"/>
        <end position="44"/>
    </location>
</feature>
<evidence type="ECO:0000256" key="1">
    <source>
        <dbReference type="SAM" id="MobiDB-lite"/>
    </source>
</evidence>
<sequence>MASRNSSDMAHLPAPAAGEPRVTPRQRGVDDRVRPPYRDRRDGDAGAGPGLFVESEQVGGRYRAFARARSRSARTR</sequence>